<sequence length="358" mass="39065">MPPRPGSQMPTCQGVRVLDIEEARIVMHAVSLGRRPMIHDRLREDERWSIMPGSVFVWEERDEHDDPNGSAISRWTDGRRWGPSRVKDEFLIYHENLPDLPAGTSEAQASEFAASKLIKQTYSAFVDVNGRRKKWHLGERPRGTFAPHARSRRRRRPPPVAYYTKNTDKRLTRVFNAPELAHYRGRFSPDRYMNARVSKTRGRSNSNRSEEGDGDDSDMGNEPPDAPPHAPHGAAPGPSNAAGPAPPNAGFATPDAGPADSAAQPPSQRGGAAAQDPGTALQGTRAALAASRSASEASSTARSRGPHQAPSEGDGRGPGDGGEFALAPLVYDRISPYPPRHPVDSVALRSLDVRVRFF</sequence>
<reference evidence="2 3" key="1">
    <citation type="journal article" date="2016" name="Mol. Biol. Evol.">
        <title>Comparative Genomics of Early-Diverging Mushroom-Forming Fungi Provides Insights into the Origins of Lignocellulose Decay Capabilities.</title>
        <authorList>
            <person name="Nagy L.G."/>
            <person name="Riley R."/>
            <person name="Tritt A."/>
            <person name="Adam C."/>
            <person name="Daum C."/>
            <person name="Floudas D."/>
            <person name="Sun H."/>
            <person name="Yadav J.S."/>
            <person name="Pangilinan J."/>
            <person name="Larsson K.H."/>
            <person name="Matsuura K."/>
            <person name="Barry K."/>
            <person name="Labutti K."/>
            <person name="Kuo R."/>
            <person name="Ohm R.A."/>
            <person name="Bhattacharya S.S."/>
            <person name="Shirouzu T."/>
            <person name="Yoshinaga Y."/>
            <person name="Martin F.M."/>
            <person name="Grigoriev I.V."/>
            <person name="Hibbett D.S."/>
        </authorList>
    </citation>
    <scope>NUCLEOTIDE SEQUENCE [LARGE SCALE GENOMIC DNA]</scope>
    <source>
        <strain evidence="2 3">L-15889</strain>
    </source>
</reference>
<name>A0A165S9V6_9APHY</name>
<dbReference type="Proteomes" id="UP000076727">
    <property type="component" value="Unassembled WGS sequence"/>
</dbReference>
<keyword evidence="3" id="KW-1185">Reference proteome</keyword>
<evidence type="ECO:0000313" key="3">
    <source>
        <dbReference type="Proteomes" id="UP000076727"/>
    </source>
</evidence>
<evidence type="ECO:0000313" key="2">
    <source>
        <dbReference type="EMBL" id="KZT71707.1"/>
    </source>
</evidence>
<dbReference type="InterPro" id="IPR018608">
    <property type="entry name" value="Gti1/Pac2"/>
</dbReference>
<evidence type="ECO:0008006" key="4">
    <source>
        <dbReference type="Google" id="ProtNLM"/>
    </source>
</evidence>
<feature type="region of interest" description="Disordered" evidence="1">
    <location>
        <begin position="137"/>
        <end position="162"/>
    </location>
</feature>
<dbReference type="OrthoDB" id="5572844at2759"/>
<protein>
    <recommendedName>
        <fullName evidence="4">cAMP-independent regulatory protein pac2</fullName>
    </recommendedName>
</protein>
<feature type="region of interest" description="Disordered" evidence="1">
    <location>
        <begin position="191"/>
        <end position="324"/>
    </location>
</feature>
<dbReference type="Pfam" id="PF09729">
    <property type="entry name" value="Gti1_Pac2"/>
    <property type="match status" value="1"/>
</dbReference>
<accession>A0A165S9V6</accession>
<dbReference type="GO" id="GO:0003677">
    <property type="term" value="F:DNA binding"/>
    <property type="evidence" value="ECO:0007669"/>
    <property type="project" value="TreeGrafter"/>
</dbReference>
<feature type="compositionally biased region" description="Low complexity" evidence="1">
    <location>
        <begin position="231"/>
        <end position="254"/>
    </location>
</feature>
<organism evidence="2 3">
    <name type="scientific">Daedalea quercina L-15889</name>
    <dbReference type="NCBI Taxonomy" id="1314783"/>
    <lineage>
        <taxon>Eukaryota</taxon>
        <taxon>Fungi</taxon>
        <taxon>Dikarya</taxon>
        <taxon>Basidiomycota</taxon>
        <taxon>Agaricomycotina</taxon>
        <taxon>Agaricomycetes</taxon>
        <taxon>Polyporales</taxon>
        <taxon>Fomitopsis</taxon>
    </lineage>
</organism>
<dbReference type="PANTHER" id="PTHR28027:SF1">
    <property type="entry name" value="CAMP INDEPENDENT REGULATORY PROTEIN (AFU_ORTHOLOGUE AFUA_3G09640)"/>
    <property type="match status" value="1"/>
</dbReference>
<dbReference type="AlphaFoldDB" id="A0A165S9V6"/>
<proteinExistence type="predicted"/>
<dbReference type="PANTHER" id="PTHR28027">
    <property type="entry name" value="TRANSCRIPTIONAL REGULATOR MIT1"/>
    <property type="match status" value="1"/>
</dbReference>
<gene>
    <name evidence="2" type="ORF">DAEQUDRAFT_723785</name>
</gene>
<evidence type="ECO:0000256" key="1">
    <source>
        <dbReference type="SAM" id="MobiDB-lite"/>
    </source>
</evidence>
<dbReference type="EMBL" id="KV429044">
    <property type="protein sequence ID" value="KZT71707.1"/>
    <property type="molecule type" value="Genomic_DNA"/>
</dbReference>
<feature type="compositionally biased region" description="Low complexity" evidence="1">
    <location>
        <begin position="285"/>
        <end position="303"/>
    </location>
</feature>